<dbReference type="AlphaFoldDB" id="A0A191T5M0"/>
<dbReference type="PANTHER" id="PTHR21349:SF0">
    <property type="entry name" value="LARGE RIBOSOMAL SUBUNIT PROTEIN BL21M"/>
    <property type="match status" value="1"/>
</dbReference>
<evidence type="ECO:0000256" key="5">
    <source>
        <dbReference type="RuleBase" id="RU000563"/>
    </source>
</evidence>
<dbReference type="GO" id="GO:0003735">
    <property type="term" value="F:structural constituent of ribosome"/>
    <property type="evidence" value="ECO:0007669"/>
    <property type="project" value="InterPro"/>
</dbReference>
<protein>
    <recommendedName>
        <fullName evidence="4">Large ribosomal subunit protein bL21c</fullName>
    </recommendedName>
</protein>
<dbReference type="GO" id="GO:0009507">
    <property type="term" value="C:chloroplast"/>
    <property type="evidence" value="ECO:0007669"/>
    <property type="project" value="UniProtKB-SubCell"/>
</dbReference>
<dbReference type="HAMAP" id="MF_01363">
    <property type="entry name" value="Ribosomal_bL21"/>
    <property type="match status" value="1"/>
</dbReference>
<keyword evidence="3 4" id="KW-0687">Ribonucleoprotein</keyword>
<organism evidence="6">
    <name type="scientific">Coleochaete scutata</name>
    <dbReference type="NCBI Taxonomy" id="3125"/>
    <lineage>
        <taxon>Eukaryota</taxon>
        <taxon>Viridiplantae</taxon>
        <taxon>Streptophyta</taxon>
        <taxon>Coleochaetophyceae</taxon>
        <taxon>Coleochaetales</taxon>
        <taxon>Coleochaetaceae</taxon>
        <taxon>Coleochaete</taxon>
    </lineage>
</organism>
<evidence type="ECO:0000313" key="6">
    <source>
        <dbReference type="EMBL" id="ANI25701.1"/>
    </source>
</evidence>
<name>A0A191T5M0_COLSC</name>
<dbReference type="NCBIfam" id="TIGR00061">
    <property type="entry name" value="L21"/>
    <property type="match status" value="1"/>
</dbReference>
<keyword evidence="6" id="KW-0150">Chloroplast</keyword>
<gene>
    <name evidence="4 6" type="primary">rpl21</name>
</gene>
<dbReference type="InterPro" id="IPR001787">
    <property type="entry name" value="Ribosomal_bL21"/>
</dbReference>
<dbReference type="GO" id="GO:0005840">
    <property type="term" value="C:ribosome"/>
    <property type="evidence" value="ECO:0007669"/>
    <property type="project" value="UniProtKB-KW"/>
</dbReference>
<dbReference type="PANTHER" id="PTHR21349">
    <property type="entry name" value="50S RIBOSOMAL PROTEIN L21"/>
    <property type="match status" value="1"/>
</dbReference>
<reference evidence="6" key="1">
    <citation type="journal article" date="2016" name="Front. Plant Sci.">
        <title>Comparative Chloroplast Genome Analyses of Streptophyte Green Algae Uncover Major Structural Alterations in the Klebsormidiophyceae, Coleochaetophyceae and Zygnematophyceae.</title>
        <authorList>
            <person name="Lemieux C."/>
            <person name="Otis C."/>
            <person name="Turmel M."/>
        </authorList>
    </citation>
    <scope>NUCLEOTIDE SEQUENCE</scope>
</reference>
<keyword evidence="4" id="KW-0699">rRNA-binding</keyword>
<dbReference type="GO" id="GO:0019843">
    <property type="term" value="F:rRNA binding"/>
    <property type="evidence" value="ECO:0007669"/>
    <property type="project" value="UniProtKB-UniRule"/>
</dbReference>
<accession>A0A191T5M0</accession>
<evidence type="ECO:0000256" key="1">
    <source>
        <dbReference type="ARBA" id="ARBA00008563"/>
    </source>
</evidence>
<dbReference type="GeneID" id="27985082"/>
<sequence length="119" mass="13911">MSTYAIIELGGKQLRVEPGRFYDTNHFSSTTLRSLGQNNKMLIFRVLMIRHGLETSLGHPWLKDAAVKIRLLHHSRQNKVIIYKMNAKKKTRRKNGHRQHLGRFIVDAIEWQGKNLYST</sequence>
<geneLocation type="chloroplast" evidence="6"/>
<dbReference type="InterPro" id="IPR028909">
    <property type="entry name" value="bL21-like"/>
</dbReference>
<keyword evidence="4" id="KW-0694">RNA-binding</keyword>
<evidence type="ECO:0000256" key="4">
    <source>
        <dbReference type="HAMAP-Rule" id="MF_01363"/>
    </source>
</evidence>
<dbReference type="SUPFAM" id="SSF141091">
    <property type="entry name" value="L21p-like"/>
    <property type="match status" value="1"/>
</dbReference>
<keyword evidence="6" id="KW-0934">Plastid</keyword>
<dbReference type="GO" id="GO:1990904">
    <property type="term" value="C:ribonucleoprotein complex"/>
    <property type="evidence" value="ECO:0007669"/>
    <property type="project" value="UniProtKB-KW"/>
</dbReference>
<dbReference type="InterPro" id="IPR036164">
    <property type="entry name" value="bL21-like_sf"/>
</dbReference>
<dbReference type="EMBL" id="KU646493">
    <property type="protein sequence ID" value="ANI25701.1"/>
    <property type="molecule type" value="Genomic_DNA"/>
</dbReference>
<proteinExistence type="inferred from homology"/>
<comment type="subunit">
    <text evidence="4 5">Part of the 50S ribosomal subunit.</text>
</comment>
<comment type="similarity">
    <text evidence="1 4 5">Belongs to the bacterial ribosomal protein bL21 family.</text>
</comment>
<keyword evidence="2 4" id="KW-0689">Ribosomal protein</keyword>
<comment type="subcellular location">
    <subcellularLocation>
        <location evidence="4">Plastid</location>
        <location evidence="4">Chloroplast</location>
    </subcellularLocation>
</comment>
<evidence type="ECO:0000256" key="3">
    <source>
        <dbReference type="ARBA" id="ARBA00023274"/>
    </source>
</evidence>
<dbReference type="Pfam" id="PF00829">
    <property type="entry name" value="Ribosomal_L21p"/>
    <property type="match status" value="1"/>
</dbReference>
<comment type="function">
    <text evidence="4 5">This protein binds to 23S rRNA.</text>
</comment>
<evidence type="ECO:0000256" key="2">
    <source>
        <dbReference type="ARBA" id="ARBA00022980"/>
    </source>
</evidence>
<dbReference type="GO" id="GO:0006412">
    <property type="term" value="P:translation"/>
    <property type="evidence" value="ECO:0007669"/>
    <property type="project" value="UniProtKB-UniRule"/>
</dbReference>
<dbReference type="RefSeq" id="YP_009258631.1">
    <property type="nucleotide sequence ID" value="NC_030358.1"/>
</dbReference>